<comment type="caution">
    <text evidence="1">The sequence shown here is derived from an EMBL/GenBank/DDBJ whole genome shotgun (WGS) entry which is preliminary data.</text>
</comment>
<evidence type="ECO:0000313" key="1">
    <source>
        <dbReference type="EMBL" id="KAH7925450.1"/>
    </source>
</evidence>
<evidence type="ECO:0000313" key="2">
    <source>
        <dbReference type="Proteomes" id="UP000790709"/>
    </source>
</evidence>
<dbReference type="Proteomes" id="UP000790709">
    <property type="component" value="Unassembled WGS sequence"/>
</dbReference>
<accession>A0ACB8BI21</accession>
<proteinExistence type="predicted"/>
<keyword evidence="2" id="KW-1185">Reference proteome</keyword>
<protein>
    <submittedName>
        <fullName evidence="1">Uncharacterized protein</fullName>
    </submittedName>
</protein>
<name>A0ACB8BI21_9AGAM</name>
<organism evidence="1 2">
    <name type="scientific">Leucogyrophana mollusca</name>
    <dbReference type="NCBI Taxonomy" id="85980"/>
    <lineage>
        <taxon>Eukaryota</taxon>
        <taxon>Fungi</taxon>
        <taxon>Dikarya</taxon>
        <taxon>Basidiomycota</taxon>
        <taxon>Agaricomycotina</taxon>
        <taxon>Agaricomycetes</taxon>
        <taxon>Agaricomycetidae</taxon>
        <taxon>Boletales</taxon>
        <taxon>Boletales incertae sedis</taxon>
        <taxon>Leucogyrophana</taxon>
    </lineage>
</organism>
<reference evidence="1" key="1">
    <citation type="journal article" date="2021" name="New Phytol.">
        <title>Evolutionary innovations through gain and loss of genes in the ectomycorrhizal Boletales.</title>
        <authorList>
            <person name="Wu G."/>
            <person name="Miyauchi S."/>
            <person name="Morin E."/>
            <person name="Kuo A."/>
            <person name="Drula E."/>
            <person name="Varga T."/>
            <person name="Kohler A."/>
            <person name="Feng B."/>
            <person name="Cao Y."/>
            <person name="Lipzen A."/>
            <person name="Daum C."/>
            <person name="Hundley H."/>
            <person name="Pangilinan J."/>
            <person name="Johnson J."/>
            <person name="Barry K."/>
            <person name="LaButti K."/>
            <person name="Ng V."/>
            <person name="Ahrendt S."/>
            <person name="Min B."/>
            <person name="Choi I.G."/>
            <person name="Park H."/>
            <person name="Plett J.M."/>
            <person name="Magnuson J."/>
            <person name="Spatafora J.W."/>
            <person name="Nagy L.G."/>
            <person name="Henrissat B."/>
            <person name="Grigoriev I.V."/>
            <person name="Yang Z.L."/>
            <person name="Xu J."/>
            <person name="Martin F.M."/>
        </authorList>
    </citation>
    <scope>NUCLEOTIDE SEQUENCE</scope>
    <source>
        <strain evidence="1">KUC20120723A-06</strain>
    </source>
</reference>
<gene>
    <name evidence="1" type="ORF">BV22DRAFT_434618</name>
</gene>
<dbReference type="EMBL" id="MU266402">
    <property type="protein sequence ID" value="KAH7925450.1"/>
    <property type="molecule type" value="Genomic_DNA"/>
</dbReference>
<sequence>MVSRLPYWPPAFDPRTRGRQDLCSPPCVEFFRHRLQSTLILVITHPQCLFEFVSRRSVPHTHGQASLLFSFGFVVITYQDLLAANRQKPSLLLIVVSPGAATKDSFIQSMGYSHIGEMKPSFFQCECITALRGVTYSDDRHGQPCEPPALRAKAGVCL</sequence>